<evidence type="ECO:0000256" key="4">
    <source>
        <dbReference type="ARBA" id="ARBA00022741"/>
    </source>
</evidence>
<comment type="caution">
    <text evidence="10">The sequence shown here is derived from an EMBL/GenBank/DDBJ whole genome shotgun (WGS) entry which is preliminary data.</text>
</comment>
<dbReference type="EMBL" id="VOKX01000026">
    <property type="protein sequence ID" value="KAB7845611.1"/>
    <property type="molecule type" value="Genomic_DNA"/>
</dbReference>
<name>A0A5N5W8Q3_STRMB</name>
<keyword evidence="2" id="KW-1003">Cell membrane</keyword>
<dbReference type="GO" id="GO:0000166">
    <property type="term" value="F:nucleotide binding"/>
    <property type="evidence" value="ECO:0007669"/>
    <property type="project" value="UniProtKB-KW"/>
</dbReference>
<feature type="transmembrane region" description="Helical" evidence="8">
    <location>
        <begin position="62"/>
        <end position="83"/>
    </location>
</feature>
<keyword evidence="7 8" id="KW-0472">Membrane</keyword>
<evidence type="ECO:0000313" key="11">
    <source>
        <dbReference type="Proteomes" id="UP000327000"/>
    </source>
</evidence>
<accession>A0A5N5W8Q3</accession>
<evidence type="ECO:0000313" key="10">
    <source>
        <dbReference type="EMBL" id="KAB7845611.1"/>
    </source>
</evidence>
<feature type="domain" description="Pycsar effector protein" evidence="9">
    <location>
        <begin position="10"/>
        <end position="163"/>
    </location>
</feature>
<dbReference type="OrthoDB" id="3397489at2"/>
<organism evidence="10 11">
    <name type="scientific">Streptomyces mobaraensis</name>
    <name type="common">Streptoverticillium mobaraense</name>
    <dbReference type="NCBI Taxonomy" id="35621"/>
    <lineage>
        <taxon>Bacteria</taxon>
        <taxon>Bacillati</taxon>
        <taxon>Actinomycetota</taxon>
        <taxon>Actinomycetes</taxon>
        <taxon>Kitasatosporales</taxon>
        <taxon>Streptomycetaceae</taxon>
        <taxon>Streptomyces</taxon>
    </lineage>
</organism>
<reference evidence="10 11" key="1">
    <citation type="journal article" date="2019" name="Microb. Cell Fact.">
        <title>Exploring novel herbicidin analogues by transcriptional regulator overexpression and MS/MS molecular networking.</title>
        <authorList>
            <person name="Shi Y."/>
            <person name="Gu R."/>
            <person name="Li Y."/>
            <person name="Wang X."/>
            <person name="Ren W."/>
            <person name="Li X."/>
            <person name="Wang L."/>
            <person name="Xie Y."/>
            <person name="Hong B."/>
        </authorList>
    </citation>
    <scope>NUCLEOTIDE SEQUENCE [LARGE SCALE GENOMIC DNA]</scope>
    <source>
        <strain evidence="10 11">US-43</strain>
    </source>
</reference>
<keyword evidence="5 8" id="KW-1133">Transmembrane helix</keyword>
<feature type="transmembrane region" description="Helical" evidence="8">
    <location>
        <begin position="29"/>
        <end position="50"/>
    </location>
</feature>
<evidence type="ECO:0000259" key="9">
    <source>
        <dbReference type="Pfam" id="PF18967"/>
    </source>
</evidence>
<keyword evidence="4" id="KW-0547">Nucleotide-binding</keyword>
<keyword evidence="3 8" id="KW-0812">Transmembrane</keyword>
<evidence type="ECO:0000256" key="6">
    <source>
        <dbReference type="ARBA" id="ARBA00023118"/>
    </source>
</evidence>
<comment type="subcellular location">
    <subcellularLocation>
        <location evidence="1">Cell membrane</location>
    </subcellularLocation>
</comment>
<gene>
    <name evidence="10" type="ORF">FRZ00_14170</name>
</gene>
<keyword evidence="6" id="KW-0051">Antiviral defense</keyword>
<evidence type="ECO:0000256" key="5">
    <source>
        <dbReference type="ARBA" id="ARBA00022989"/>
    </source>
</evidence>
<dbReference type="Pfam" id="PF18967">
    <property type="entry name" value="PycTM"/>
    <property type="match status" value="1"/>
</dbReference>
<dbReference type="Proteomes" id="UP000327000">
    <property type="component" value="Unassembled WGS sequence"/>
</dbReference>
<protein>
    <recommendedName>
        <fullName evidence="9">Pycsar effector protein domain-containing protein</fullName>
    </recommendedName>
</protein>
<dbReference type="GO" id="GO:0051607">
    <property type="term" value="P:defense response to virus"/>
    <property type="evidence" value="ECO:0007669"/>
    <property type="project" value="UniProtKB-KW"/>
</dbReference>
<keyword evidence="11" id="KW-1185">Reference proteome</keyword>
<dbReference type="RefSeq" id="WP_004940079.1">
    <property type="nucleotide sequence ID" value="NZ_JBFADJ010000005.1"/>
</dbReference>
<evidence type="ECO:0000256" key="1">
    <source>
        <dbReference type="ARBA" id="ARBA00004236"/>
    </source>
</evidence>
<evidence type="ECO:0000256" key="8">
    <source>
        <dbReference type="SAM" id="Phobius"/>
    </source>
</evidence>
<feature type="transmembrane region" description="Helical" evidence="8">
    <location>
        <begin position="142"/>
        <end position="163"/>
    </location>
</feature>
<dbReference type="InterPro" id="IPR043760">
    <property type="entry name" value="PycTM_dom"/>
</dbReference>
<evidence type="ECO:0000256" key="7">
    <source>
        <dbReference type="ARBA" id="ARBA00023136"/>
    </source>
</evidence>
<dbReference type="GO" id="GO:0005886">
    <property type="term" value="C:plasma membrane"/>
    <property type="evidence" value="ECO:0007669"/>
    <property type="project" value="UniProtKB-SubCell"/>
</dbReference>
<sequence length="164" mass="17061">MAAPESPQDTAWRLHAALSDWTGKADAKAAFALTVQSTVLLVLGLAAGAGRGFGHAGGVAAVLLWAGVAALVVGLACAVLAVAPSLRADVPGRAEDRFVYFGHLRHWEPGALEYRLREADPLPALSRELVVMSRIAWRKHVYVRWSLVCAAAGTAGVGAAAALT</sequence>
<dbReference type="AlphaFoldDB" id="A0A5N5W8Q3"/>
<evidence type="ECO:0000256" key="2">
    <source>
        <dbReference type="ARBA" id="ARBA00022475"/>
    </source>
</evidence>
<evidence type="ECO:0000256" key="3">
    <source>
        <dbReference type="ARBA" id="ARBA00022692"/>
    </source>
</evidence>
<proteinExistence type="predicted"/>